<evidence type="ECO:0000256" key="1">
    <source>
        <dbReference type="SAM" id="MobiDB-lite"/>
    </source>
</evidence>
<feature type="compositionally biased region" description="Polar residues" evidence="1">
    <location>
        <begin position="22"/>
        <end position="34"/>
    </location>
</feature>
<proteinExistence type="predicted"/>
<name>A0A183D0P8_9BILA</name>
<reference evidence="4" key="1">
    <citation type="submission" date="2016-06" db="UniProtKB">
        <authorList>
            <consortium name="WormBaseParasite"/>
        </authorList>
    </citation>
    <scope>IDENTIFICATION</scope>
</reference>
<feature type="compositionally biased region" description="Basic and acidic residues" evidence="1">
    <location>
        <begin position="1"/>
        <end position="18"/>
    </location>
</feature>
<evidence type="ECO:0000313" key="4">
    <source>
        <dbReference type="WBParaSite" id="GPUH_0000229401-mRNA-1"/>
    </source>
</evidence>
<dbReference type="EMBL" id="UYRT01003337">
    <property type="protein sequence ID" value="VDK33300.1"/>
    <property type="molecule type" value="Genomic_DNA"/>
</dbReference>
<accession>A0A183D0P8</accession>
<dbReference type="AlphaFoldDB" id="A0A183D0P8"/>
<evidence type="ECO:0000313" key="2">
    <source>
        <dbReference type="EMBL" id="VDK33300.1"/>
    </source>
</evidence>
<protein>
    <submittedName>
        <fullName evidence="4">Transposase</fullName>
    </submittedName>
</protein>
<keyword evidence="3" id="KW-1185">Reference proteome</keyword>
<organism evidence="4">
    <name type="scientific">Gongylonema pulchrum</name>
    <dbReference type="NCBI Taxonomy" id="637853"/>
    <lineage>
        <taxon>Eukaryota</taxon>
        <taxon>Metazoa</taxon>
        <taxon>Ecdysozoa</taxon>
        <taxon>Nematoda</taxon>
        <taxon>Chromadorea</taxon>
        <taxon>Rhabditida</taxon>
        <taxon>Spirurina</taxon>
        <taxon>Spiruromorpha</taxon>
        <taxon>Spiruroidea</taxon>
        <taxon>Gongylonematidae</taxon>
        <taxon>Gongylonema</taxon>
    </lineage>
</organism>
<dbReference type="OrthoDB" id="5970722at2759"/>
<reference evidence="2 3" key="2">
    <citation type="submission" date="2018-11" db="EMBL/GenBank/DDBJ databases">
        <authorList>
            <consortium name="Pathogen Informatics"/>
        </authorList>
    </citation>
    <scope>NUCLEOTIDE SEQUENCE [LARGE SCALE GENOMIC DNA]</scope>
</reference>
<dbReference type="Proteomes" id="UP000271098">
    <property type="component" value="Unassembled WGS sequence"/>
</dbReference>
<feature type="region of interest" description="Disordered" evidence="1">
    <location>
        <begin position="1"/>
        <end position="34"/>
    </location>
</feature>
<gene>
    <name evidence="2" type="ORF">GPUH_LOCUS2288</name>
</gene>
<evidence type="ECO:0000313" key="3">
    <source>
        <dbReference type="Proteomes" id="UP000271098"/>
    </source>
</evidence>
<dbReference type="WBParaSite" id="GPUH_0000229401-mRNA-1">
    <property type="protein sequence ID" value="GPUH_0000229401-mRNA-1"/>
    <property type="gene ID" value="GPUH_0000229401"/>
</dbReference>
<sequence>MILKDLETVDKQLKKEPDEQNVVIQPPSTQPGFS</sequence>